<feature type="compositionally biased region" description="Basic and acidic residues" evidence="1">
    <location>
        <begin position="114"/>
        <end position="128"/>
    </location>
</feature>
<dbReference type="GO" id="GO:0005634">
    <property type="term" value="C:nucleus"/>
    <property type="evidence" value="ECO:0007669"/>
    <property type="project" value="TreeGrafter"/>
</dbReference>
<dbReference type="PANTHER" id="PTHR46775:SF2">
    <property type="entry name" value="GBF-INTERACTING PROTEIN 1-LIKE"/>
    <property type="match status" value="1"/>
</dbReference>
<dbReference type="InterPro" id="IPR044277">
    <property type="entry name" value="GIP1"/>
</dbReference>
<protein>
    <submittedName>
        <fullName evidence="3">Flocculation protein</fullName>
    </submittedName>
</protein>
<feature type="compositionally biased region" description="Polar residues" evidence="1">
    <location>
        <begin position="388"/>
        <end position="400"/>
    </location>
</feature>
<feature type="domain" description="GBF-interacting protein 1 N-terminal" evidence="2">
    <location>
        <begin position="10"/>
        <end position="68"/>
    </location>
</feature>
<dbReference type="Pfam" id="PF06972">
    <property type="entry name" value="GIP1_N"/>
    <property type="match status" value="1"/>
</dbReference>
<dbReference type="OrthoDB" id="753279at2759"/>
<dbReference type="AlphaFoldDB" id="A0A7J0DZW5"/>
<feature type="compositionally biased region" description="Polar residues" evidence="1">
    <location>
        <begin position="140"/>
        <end position="151"/>
    </location>
</feature>
<feature type="region of interest" description="Disordered" evidence="1">
    <location>
        <begin position="478"/>
        <end position="497"/>
    </location>
</feature>
<feature type="compositionally biased region" description="Gly residues" evidence="1">
    <location>
        <begin position="86"/>
        <end position="95"/>
    </location>
</feature>
<feature type="region of interest" description="Disordered" evidence="1">
    <location>
        <begin position="83"/>
        <end position="181"/>
    </location>
</feature>
<organism evidence="3 4">
    <name type="scientific">Actinidia rufa</name>
    <dbReference type="NCBI Taxonomy" id="165716"/>
    <lineage>
        <taxon>Eukaryota</taxon>
        <taxon>Viridiplantae</taxon>
        <taxon>Streptophyta</taxon>
        <taxon>Embryophyta</taxon>
        <taxon>Tracheophyta</taxon>
        <taxon>Spermatophyta</taxon>
        <taxon>Magnoliopsida</taxon>
        <taxon>eudicotyledons</taxon>
        <taxon>Gunneridae</taxon>
        <taxon>Pentapetalae</taxon>
        <taxon>asterids</taxon>
        <taxon>Ericales</taxon>
        <taxon>Actinidiaceae</taxon>
        <taxon>Actinidia</taxon>
    </lineage>
</organism>
<accession>A0A7J0DZW5</accession>
<feature type="compositionally biased region" description="Basic and acidic residues" evidence="1">
    <location>
        <begin position="377"/>
        <end position="386"/>
    </location>
</feature>
<comment type="caution">
    <text evidence="3">The sequence shown here is derived from an EMBL/GenBank/DDBJ whole genome shotgun (WGS) entry which is preliminary data.</text>
</comment>
<gene>
    <name evidence="3" type="ORF">Acr_00g0094640</name>
</gene>
<dbReference type="PANTHER" id="PTHR46775">
    <property type="entry name" value="FLOCCULATION PROTEIN (DUF1296)"/>
    <property type="match status" value="1"/>
</dbReference>
<evidence type="ECO:0000259" key="2">
    <source>
        <dbReference type="Pfam" id="PF06972"/>
    </source>
</evidence>
<dbReference type="SUPFAM" id="SSF46934">
    <property type="entry name" value="UBA-like"/>
    <property type="match status" value="1"/>
</dbReference>
<keyword evidence="4" id="KW-1185">Reference proteome</keyword>
<dbReference type="GO" id="GO:0051082">
    <property type="term" value="F:unfolded protein binding"/>
    <property type="evidence" value="ECO:0007669"/>
    <property type="project" value="TreeGrafter"/>
</dbReference>
<sequence length="703" mass="76032">MSAGGSRVSIPSDVRKTIQDIREITAKHSDDDIYAMLTECNMDPDETAQRLLYLDGFQEVKKKHDRRKVNVNNRVFQESRWRPGAQGRGARGGRGNFSSSYVFNGPGDGRNVNARKEHGISNRMERNSKPCVSVPEKTDNANPRVTNSSIVPVNRPKSASDGSSSHERGTQSSPDPMVVPRLSSQIHGTGAIKCEMNSPRIAAESRVINPAGSRSNTSNDIANNINAALGDMASMLKESKVVENNQPLEPSQVTSLITRFGSSEVISIQDDLSSQQLDDPSKVTCAFEQWSYPDAASLTVEVCSESLPEPNVTPKLDMKPEKLNISAHQPVIFPNHLQVPENFKNGLVFGSLDATLEQIVDHVNNSDDTESSMPIEPLKESDEPAKEASTSNPSVASTAQEGDYLDNPYYPPHVPDNSKPLNGSILSGAAPKYDQSKPTIMVPQGGHQYPFILTAPNYGFPIIQPMLGNPMSGNSLVSSTSGSTPIASQPAGVGQSSIAASPPPFPVFRQPYPPNYFPFGPYFPFYFTSNAHQILGHGGFPQQPSIGNPYISPPAASPGVKFTVPQSKPELNAGNPTQFGIPSGYGSYSPNHAVTSGSFTGNEDLTASELKNKVYTTLQHLHVPLLRVTVHLPGFPHLAEIYPVFTPIHPITTFLKGSSTSVSHLHSPAMRPLAAMSRPTEVAEPPSGSHQHPQHAINWNSIY</sequence>
<dbReference type="Proteomes" id="UP000585474">
    <property type="component" value="Unassembled WGS sequence"/>
</dbReference>
<dbReference type="InterPro" id="IPR009719">
    <property type="entry name" value="GIP1_N"/>
</dbReference>
<feature type="region of interest" description="Disordered" evidence="1">
    <location>
        <begin position="680"/>
        <end position="703"/>
    </location>
</feature>
<dbReference type="InterPro" id="IPR009060">
    <property type="entry name" value="UBA-like_sf"/>
</dbReference>
<proteinExistence type="predicted"/>
<feature type="region of interest" description="Disordered" evidence="1">
    <location>
        <begin position="364"/>
        <end position="429"/>
    </location>
</feature>
<name>A0A7J0DZW5_9ERIC</name>
<evidence type="ECO:0000313" key="4">
    <source>
        <dbReference type="Proteomes" id="UP000585474"/>
    </source>
</evidence>
<evidence type="ECO:0000256" key="1">
    <source>
        <dbReference type="SAM" id="MobiDB-lite"/>
    </source>
</evidence>
<reference evidence="4" key="1">
    <citation type="submission" date="2019-07" db="EMBL/GenBank/DDBJ databases">
        <title>De Novo Assembly of kiwifruit Actinidia rufa.</title>
        <authorList>
            <person name="Sugita-Konishi S."/>
            <person name="Sato K."/>
            <person name="Mori E."/>
            <person name="Abe Y."/>
            <person name="Kisaki G."/>
            <person name="Hamano K."/>
            <person name="Suezawa K."/>
            <person name="Otani M."/>
            <person name="Fukuda T."/>
            <person name="Manabe T."/>
            <person name="Gomi K."/>
            <person name="Tabuchi M."/>
            <person name="Akimitsu K."/>
            <person name="Kataoka I."/>
        </authorList>
    </citation>
    <scope>NUCLEOTIDE SEQUENCE [LARGE SCALE GENOMIC DNA]</scope>
    <source>
        <strain evidence="4">cv. Fuchu</strain>
    </source>
</reference>
<dbReference type="EMBL" id="BJWL01000445">
    <property type="protein sequence ID" value="GFS45173.1"/>
    <property type="molecule type" value="Genomic_DNA"/>
</dbReference>
<evidence type="ECO:0000313" key="3">
    <source>
        <dbReference type="EMBL" id="GFS45173.1"/>
    </source>
</evidence>